<proteinExistence type="inferred from homology"/>
<feature type="transmembrane region" description="Helical" evidence="8">
    <location>
        <begin position="143"/>
        <end position="164"/>
    </location>
</feature>
<evidence type="ECO:0000256" key="1">
    <source>
        <dbReference type="ARBA" id="ARBA00004651"/>
    </source>
</evidence>
<feature type="transmembrane region" description="Helical" evidence="8">
    <location>
        <begin position="405"/>
        <end position="427"/>
    </location>
</feature>
<evidence type="ECO:0000256" key="2">
    <source>
        <dbReference type="ARBA" id="ARBA00008566"/>
    </source>
</evidence>
<dbReference type="InterPro" id="IPR051629">
    <property type="entry name" value="Sulfite_efflux_TDT"/>
</dbReference>
<comment type="subcellular location">
    <subcellularLocation>
        <location evidence="1">Cell membrane</location>
        <topology evidence="1">Multi-pass membrane protein</topology>
    </subcellularLocation>
</comment>
<evidence type="ECO:0000256" key="5">
    <source>
        <dbReference type="ARBA" id="ARBA00022692"/>
    </source>
</evidence>
<feature type="transmembrane region" description="Helical" evidence="8">
    <location>
        <begin position="100"/>
        <end position="122"/>
    </location>
</feature>
<evidence type="ECO:0000256" key="4">
    <source>
        <dbReference type="ARBA" id="ARBA00022475"/>
    </source>
</evidence>
<gene>
    <name evidence="9" type="ORF">Slin15195_G037070</name>
</gene>
<evidence type="ECO:0000313" key="10">
    <source>
        <dbReference type="Proteomes" id="UP001056384"/>
    </source>
</evidence>
<evidence type="ECO:0000256" key="7">
    <source>
        <dbReference type="ARBA" id="ARBA00023136"/>
    </source>
</evidence>
<keyword evidence="10" id="KW-1185">Reference proteome</keyword>
<dbReference type="InterPro" id="IPR038665">
    <property type="entry name" value="Voltage-dep_anion_channel_sf"/>
</dbReference>
<dbReference type="AlphaFoldDB" id="A0A9Q9EII7"/>
<feature type="transmembrane region" description="Helical" evidence="8">
    <location>
        <begin position="214"/>
        <end position="232"/>
    </location>
</feature>
<dbReference type="GO" id="GO:0000319">
    <property type="term" value="F:sulfite transmembrane transporter activity"/>
    <property type="evidence" value="ECO:0007669"/>
    <property type="project" value="TreeGrafter"/>
</dbReference>
<comment type="similarity">
    <text evidence="2">Belongs to the tellurite-resistance/dicarboxylate transporter (TDT) family.</text>
</comment>
<organism evidence="9 10">
    <name type="scientific">Septoria linicola</name>
    <dbReference type="NCBI Taxonomy" id="215465"/>
    <lineage>
        <taxon>Eukaryota</taxon>
        <taxon>Fungi</taxon>
        <taxon>Dikarya</taxon>
        <taxon>Ascomycota</taxon>
        <taxon>Pezizomycotina</taxon>
        <taxon>Dothideomycetes</taxon>
        <taxon>Dothideomycetidae</taxon>
        <taxon>Mycosphaerellales</taxon>
        <taxon>Mycosphaerellaceae</taxon>
        <taxon>Septoria</taxon>
    </lineage>
</organism>
<sequence>MARQNDQHDPSSAQDGHDLLIPFHLIDPQLNDDEDTEQHKAHRGHYQKKRSIRHYRHATSRWRAALESFNPLWFALAISSGGLGEIFGDATFPYRGHWQITISTILYVVEIVLFFLFTGIMLARWIRYPHVAARRAMSDADELGAYAIPPIALMVIAALTASQVSAGPWGKHAFTIVAYVLWWIGVVWVFLTGPVVLTVLFYTGNQSSRTMSPVLFMAPVGLATAGATAGYITTYSFEMSPRLAVPQIVVGYFAAGVATFMGIILYNIYFHRLLAAGFPVHAKRPAMFILVGPAGQLATSLQMLGEAASGHMNFAQYKPTSVDPPTYGTVWTQQTAQGLQSTGLLLALLILGFCYLMLCLAIIGVGDLFIQRRATYNLTWCAMVFPMVTLTTAWLSLASSMDSPAFRGLVCALTVILFIVFFINLAFTVKGLFDGSLIFGTTQLDQEADLMSKAQAEEKQEQV</sequence>
<feature type="transmembrane region" description="Helical" evidence="8">
    <location>
        <begin position="244"/>
        <end position="266"/>
    </location>
</feature>
<feature type="transmembrane region" description="Helical" evidence="8">
    <location>
        <begin position="176"/>
        <end position="202"/>
    </location>
</feature>
<protein>
    <submittedName>
        <fullName evidence="9">Transporter protein SLAC1/Mae1/ Ssu1/TehA</fullName>
    </submittedName>
</protein>
<dbReference type="PANTHER" id="PTHR31686:SF3">
    <property type="entry name" value="ACID TRANSPORT PROTEIN, PUTATIVE (AFU_ORTHOLOGUE AFUA_4G09410)-RELATED"/>
    <property type="match status" value="1"/>
</dbReference>
<evidence type="ECO:0000313" key="9">
    <source>
        <dbReference type="EMBL" id="USW50388.1"/>
    </source>
</evidence>
<name>A0A9Q9EII7_9PEZI</name>
<dbReference type="EMBL" id="CP099419">
    <property type="protein sequence ID" value="USW50388.1"/>
    <property type="molecule type" value="Genomic_DNA"/>
</dbReference>
<dbReference type="GO" id="GO:0005886">
    <property type="term" value="C:plasma membrane"/>
    <property type="evidence" value="ECO:0007669"/>
    <property type="project" value="UniProtKB-SubCell"/>
</dbReference>
<dbReference type="InterPro" id="IPR004695">
    <property type="entry name" value="SLAC1/Mae1/Ssu1/TehA"/>
</dbReference>
<evidence type="ECO:0000256" key="6">
    <source>
        <dbReference type="ARBA" id="ARBA00022989"/>
    </source>
</evidence>
<evidence type="ECO:0000256" key="3">
    <source>
        <dbReference type="ARBA" id="ARBA00022448"/>
    </source>
</evidence>
<dbReference type="Pfam" id="PF03595">
    <property type="entry name" value="SLAC1"/>
    <property type="match status" value="1"/>
</dbReference>
<keyword evidence="7 8" id="KW-0472">Membrane</keyword>
<feature type="transmembrane region" description="Helical" evidence="8">
    <location>
        <begin position="344"/>
        <end position="366"/>
    </location>
</feature>
<keyword evidence="6 8" id="KW-1133">Transmembrane helix</keyword>
<keyword evidence="3" id="KW-0813">Transport</keyword>
<feature type="transmembrane region" description="Helical" evidence="8">
    <location>
        <begin position="378"/>
        <end position="399"/>
    </location>
</feature>
<accession>A0A9Q9EII7</accession>
<reference evidence="9" key="1">
    <citation type="submission" date="2022-06" db="EMBL/GenBank/DDBJ databases">
        <title>Complete genome sequences of two strains of the flax pathogen Septoria linicola.</title>
        <authorList>
            <person name="Lapalu N."/>
            <person name="Simon A."/>
            <person name="Demenou B."/>
            <person name="Paumier D."/>
            <person name="Guillot M.-P."/>
            <person name="Gout L."/>
            <person name="Valade R."/>
        </authorList>
    </citation>
    <scope>NUCLEOTIDE SEQUENCE</scope>
    <source>
        <strain evidence="9">SE15195</strain>
    </source>
</reference>
<feature type="transmembrane region" description="Helical" evidence="8">
    <location>
        <begin position="71"/>
        <end position="88"/>
    </location>
</feature>
<dbReference type="PANTHER" id="PTHR31686">
    <property type="match status" value="1"/>
</dbReference>
<keyword evidence="5 8" id="KW-0812">Transmembrane</keyword>
<dbReference type="Gene3D" id="1.50.10.150">
    <property type="entry name" value="Voltage-dependent anion channel"/>
    <property type="match status" value="1"/>
</dbReference>
<keyword evidence="4" id="KW-1003">Cell membrane</keyword>
<evidence type="ECO:0000256" key="8">
    <source>
        <dbReference type="SAM" id="Phobius"/>
    </source>
</evidence>
<dbReference type="Proteomes" id="UP001056384">
    <property type="component" value="Chromosome 2"/>
</dbReference>